<feature type="signal peptide" evidence="1">
    <location>
        <begin position="1"/>
        <end position="26"/>
    </location>
</feature>
<proteinExistence type="predicted"/>
<dbReference type="Proteomes" id="UP001055247">
    <property type="component" value="Unassembled WGS sequence"/>
</dbReference>
<comment type="caution">
    <text evidence="2">The sequence shown here is derived from an EMBL/GenBank/DDBJ whole genome shotgun (WGS) entry which is preliminary data.</text>
</comment>
<reference evidence="2" key="2">
    <citation type="submission" date="2021-08" db="EMBL/GenBank/DDBJ databases">
        <authorList>
            <person name="Tani A."/>
            <person name="Ola A."/>
            <person name="Ogura Y."/>
            <person name="Katsura K."/>
            <person name="Hayashi T."/>
        </authorList>
    </citation>
    <scope>NUCLEOTIDE SEQUENCE</scope>
    <source>
        <strain evidence="2">DSM 16372</strain>
    </source>
</reference>
<keyword evidence="3" id="KW-1185">Reference proteome</keyword>
<evidence type="ECO:0000313" key="3">
    <source>
        <dbReference type="Proteomes" id="UP001055247"/>
    </source>
</evidence>
<keyword evidence="1" id="KW-0732">Signal</keyword>
<gene>
    <name evidence="2" type="ORF">BHAOGJBA_0593</name>
</gene>
<dbReference type="AlphaFoldDB" id="A0AAV4ZFD5"/>
<evidence type="ECO:0000256" key="1">
    <source>
        <dbReference type="SAM" id="SignalP"/>
    </source>
</evidence>
<dbReference type="EMBL" id="BPQO01000002">
    <property type="protein sequence ID" value="GJD87094.1"/>
    <property type="molecule type" value="Genomic_DNA"/>
</dbReference>
<organism evidence="2 3">
    <name type="scientific">Methylobacterium hispanicum</name>
    <dbReference type="NCBI Taxonomy" id="270350"/>
    <lineage>
        <taxon>Bacteria</taxon>
        <taxon>Pseudomonadati</taxon>
        <taxon>Pseudomonadota</taxon>
        <taxon>Alphaproteobacteria</taxon>
        <taxon>Hyphomicrobiales</taxon>
        <taxon>Methylobacteriaceae</taxon>
        <taxon>Methylobacterium</taxon>
    </lineage>
</organism>
<accession>A0AAV4ZFD5</accession>
<sequence>MSSHRRAVALAGLLAGLVALPTLATARELHPAKPSAQQAAKPPSRAAIAASEGFTARMSRLDALMGGPRQIAPRSRSASALAN</sequence>
<feature type="chain" id="PRO_5043618699" description="Transglutaminase" evidence="1">
    <location>
        <begin position="27"/>
        <end position="83"/>
    </location>
</feature>
<evidence type="ECO:0000313" key="2">
    <source>
        <dbReference type="EMBL" id="GJD87094.1"/>
    </source>
</evidence>
<reference evidence="2" key="1">
    <citation type="journal article" date="2016" name="Front. Microbiol.">
        <title>Genome Sequence of the Piezophilic, Mesophilic Sulfate-Reducing Bacterium Desulfovibrio indicus J2T.</title>
        <authorList>
            <person name="Cao J."/>
            <person name="Maignien L."/>
            <person name="Shao Z."/>
            <person name="Alain K."/>
            <person name="Jebbar M."/>
        </authorList>
    </citation>
    <scope>NUCLEOTIDE SEQUENCE</scope>
    <source>
        <strain evidence="2">DSM 16372</strain>
    </source>
</reference>
<protein>
    <recommendedName>
        <fullName evidence="4">Transglutaminase</fullName>
    </recommendedName>
</protein>
<dbReference type="RefSeq" id="WP_066920740.1">
    <property type="nucleotide sequence ID" value="NZ_BPQO01000002.1"/>
</dbReference>
<evidence type="ECO:0008006" key="4">
    <source>
        <dbReference type="Google" id="ProtNLM"/>
    </source>
</evidence>
<name>A0AAV4ZFD5_9HYPH</name>